<sequence length="57" mass="6912">MFTEIKPENRFTTEEMDEIYGLMRENDLLRRFIIALWDDRNSVMKTALEWRGNSART</sequence>
<proteinExistence type="predicted"/>
<keyword evidence="2" id="KW-1185">Reference proteome</keyword>
<protein>
    <submittedName>
        <fullName evidence="1">Uncharacterized protein</fullName>
    </submittedName>
</protein>
<evidence type="ECO:0000313" key="2">
    <source>
        <dbReference type="Proteomes" id="UP001527202"/>
    </source>
</evidence>
<accession>A0ABT4FQT2</accession>
<dbReference type="EMBL" id="JAMDMJ010000053">
    <property type="protein sequence ID" value="MCY9599619.1"/>
    <property type="molecule type" value="Genomic_DNA"/>
</dbReference>
<gene>
    <name evidence="1" type="ORF">M5X16_28140</name>
</gene>
<comment type="caution">
    <text evidence="1">The sequence shown here is derived from an EMBL/GenBank/DDBJ whole genome shotgun (WGS) entry which is preliminary data.</text>
</comment>
<dbReference type="GeneID" id="95379018"/>
<evidence type="ECO:0000313" key="1">
    <source>
        <dbReference type="EMBL" id="MCY9599619.1"/>
    </source>
</evidence>
<name>A0ABT4FQT2_9BACL</name>
<reference evidence="1 2" key="1">
    <citation type="submission" date="2022-05" db="EMBL/GenBank/DDBJ databases">
        <title>Genome Sequencing of Bee-Associated Microbes.</title>
        <authorList>
            <person name="Dunlap C."/>
        </authorList>
    </citation>
    <scope>NUCLEOTIDE SEQUENCE [LARGE SCALE GENOMIC DNA]</scope>
    <source>
        <strain evidence="1 2">NRRL B-23120</strain>
    </source>
</reference>
<dbReference type="RefSeq" id="WP_156972794.1">
    <property type="nucleotide sequence ID" value="NZ_CP026520.1"/>
</dbReference>
<organism evidence="1 2">
    <name type="scientific">Paenibacillus chitinolyticus</name>
    <dbReference type="NCBI Taxonomy" id="79263"/>
    <lineage>
        <taxon>Bacteria</taxon>
        <taxon>Bacillati</taxon>
        <taxon>Bacillota</taxon>
        <taxon>Bacilli</taxon>
        <taxon>Bacillales</taxon>
        <taxon>Paenibacillaceae</taxon>
        <taxon>Paenibacillus</taxon>
    </lineage>
</organism>
<dbReference type="Proteomes" id="UP001527202">
    <property type="component" value="Unassembled WGS sequence"/>
</dbReference>